<comment type="caution">
    <text evidence="1">The sequence shown here is derived from an EMBL/GenBank/DDBJ whole genome shotgun (WGS) entry which is preliminary data.</text>
</comment>
<organism evidence="1 2">
    <name type="scientific">Phytophthora rubi</name>
    <dbReference type="NCBI Taxonomy" id="129364"/>
    <lineage>
        <taxon>Eukaryota</taxon>
        <taxon>Sar</taxon>
        <taxon>Stramenopiles</taxon>
        <taxon>Oomycota</taxon>
        <taxon>Peronosporomycetes</taxon>
        <taxon>Peronosporales</taxon>
        <taxon>Peronosporaceae</taxon>
        <taxon>Phytophthora</taxon>
    </lineage>
</organism>
<reference evidence="1 2" key="1">
    <citation type="submission" date="2018-09" db="EMBL/GenBank/DDBJ databases">
        <title>Genomic investigation of the strawberry pathogen Phytophthora fragariae indicates pathogenicity is determined by transcriptional variation in three key races.</title>
        <authorList>
            <person name="Adams T.M."/>
            <person name="Armitage A.D."/>
            <person name="Sobczyk M.K."/>
            <person name="Bates H.J."/>
            <person name="Dunwell J.M."/>
            <person name="Nellist C.F."/>
            <person name="Harrison R.J."/>
        </authorList>
    </citation>
    <scope>NUCLEOTIDE SEQUENCE [LARGE SCALE GENOMIC DNA]</scope>
    <source>
        <strain evidence="1 2">SCRP249</strain>
    </source>
</reference>
<dbReference type="Proteomes" id="UP000429607">
    <property type="component" value="Unassembled WGS sequence"/>
</dbReference>
<dbReference type="AlphaFoldDB" id="A0A6A3M0L9"/>
<sequence length="136" mass="15074">MLPSYQCSFCCLVAVSVSSNSIRYGISGKKSTYSVRNLPTCYGNRANWRQSTYALTSARPWQRRPAPRTSTCMFLLWGCTTCSRNSAEQCPAQRVSIQTFCPGSSSSTSKRGIDKVILSRPENNAPKPATLRSVYQ</sequence>
<evidence type="ECO:0000313" key="2">
    <source>
        <dbReference type="Proteomes" id="UP000429607"/>
    </source>
</evidence>
<dbReference type="EMBL" id="QXFV01000848">
    <property type="protein sequence ID" value="KAE9023850.1"/>
    <property type="molecule type" value="Genomic_DNA"/>
</dbReference>
<protein>
    <submittedName>
        <fullName evidence="1">Uncharacterized protein</fullName>
    </submittedName>
</protein>
<name>A0A6A3M0L9_9STRA</name>
<evidence type="ECO:0000313" key="1">
    <source>
        <dbReference type="EMBL" id="KAE9023850.1"/>
    </source>
</evidence>
<gene>
    <name evidence="1" type="ORF">PR001_g12819</name>
</gene>
<accession>A0A6A3M0L9</accession>
<proteinExistence type="predicted"/>